<dbReference type="PROSITE" id="PS51747">
    <property type="entry name" value="CYT_DCMP_DEAMINASES_2"/>
    <property type="match status" value="1"/>
</dbReference>
<dbReference type="PANTHER" id="PTHR11079:SF161">
    <property type="entry name" value="CMP_DCMP-TYPE DEAMINASE DOMAIN-CONTAINING PROTEIN"/>
    <property type="match status" value="1"/>
</dbReference>
<dbReference type="AlphaFoldDB" id="A0A7X2L3A9"/>
<keyword evidence="1" id="KW-0479">Metal-binding</keyword>
<evidence type="ECO:0000313" key="5">
    <source>
        <dbReference type="Proteomes" id="UP000463051"/>
    </source>
</evidence>
<organism evidence="4 5">
    <name type="scientific">Paenibacillus monticola</name>
    <dbReference type="NCBI Taxonomy" id="2666075"/>
    <lineage>
        <taxon>Bacteria</taxon>
        <taxon>Bacillati</taxon>
        <taxon>Bacillota</taxon>
        <taxon>Bacilli</taxon>
        <taxon>Bacillales</taxon>
        <taxon>Paenibacillaceae</taxon>
        <taxon>Paenibacillus</taxon>
    </lineage>
</organism>
<accession>A0A7X2L3A9</accession>
<sequence length="209" mass="23779">MNPARQRRSTVYGRGPFYITNTEILNKLRMTNLTRTTLDRSSDMDITIDDIKFIRLVYQLAAESASLNYDPFAAILVQNNELKYKSLDVSVVKSNPTLHAEVNVIGEYCSNNKIFSLEGYTLYSSTEPCIMCSGAIHWSRISRVVYGVSQEKLKAVSKGNQKPTCKDLLFGSGRTQVIGPVLEEEGMEIFQRYPLIPKQERHKQIFLDQ</sequence>
<dbReference type="GO" id="GO:0047974">
    <property type="term" value="F:guanosine deaminase activity"/>
    <property type="evidence" value="ECO:0007669"/>
    <property type="project" value="TreeGrafter"/>
</dbReference>
<dbReference type="EMBL" id="WJXB01000007">
    <property type="protein sequence ID" value="MRN55254.1"/>
    <property type="molecule type" value="Genomic_DNA"/>
</dbReference>
<protein>
    <recommendedName>
        <fullName evidence="3">CMP/dCMP-type deaminase domain-containing protein</fullName>
    </recommendedName>
</protein>
<dbReference type="GO" id="GO:0006152">
    <property type="term" value="P:purine nucleoside catabolic process"/>
    <property type="evidence" value="ECO:0007669"/>
    <property type="project" value="TreeGrafter"/>
</dbReference>
<dbReference type="InterPro" id="IPR016192">
    <property type="entry name" value="APOBEC/CMP_deaminase_Zn-bd"/>
</dbReference>
<proteinExistence type="predicted"/>
<comment type="caution">
    <text evidence="4">The sequence shown here is derived from an EMBL/GenBank/DDBJ whole genome shotgun (WGS) entry which is preliminary data.</text>
</comment>
<gene>
    <name evidence="4" type="ORF">GJB61_19930</name>
</gene>
<keyword evidence="5" id="KW-1185">Reference proteome</keyword>
<dbReference type="SUPFAM" id="SSF53927">
    <property type="entry name" value="Cytidine deaminase-like"/>
    <property type="match status" value="1"/>
</dbReference>
<reference evidence="4 5" key="1">
    <citation type="submission" date="2019-11" db="EMBL/GenBank/DDBJ databases">
        <title>Paenibacillus monticola sp. nov., a novel PGPR strain isolated from mountain sample in China.</title>
        <authorList>
            <person name="Zhao Q."/>
            <person name="Li H.-P."/>
            <person name="Zhang J.-L."/>
        </authorList>
    </citation>
    <scope>NUCLEOTIDE SEQUENCE [LARGE SCALE GENOMIC DNA]</scope>
    <source>
        <strain evidence="4 5">LC-T2</strain>
    </source>
</reference>
<dbReference type="GO" id="GO:0008270">
    <property type="term" value="F:zinc ion binding"/>
    <property type="evidence" value="ECO:0007669"/>
    <property type="project" value="InterPro"/>
</dbReference>
<dbReference type="Proteomes" id="UP000463051">
    <property type="component" value="Unassembled WGS sequence"/>
</dbReference>
<evidence type="ECO:0000313" key="4">
    <source>
        <dbReference type="EMBL" id="MRN55254.1"/>
    </source>
</evidence>
<dbReference type="PANTHER" id="PTHR11079">
    <property type="entry name" value="CYTOSINE DEAMINASE FAMILY MEMBER"/>
    <property type="match status" value="1"/>
</dbReference>
<name>A0A7X2L3A9_9BACL</name>
<dbReference type="PROSITE" id="PS00903">
    <property type="entry name" value="CYT_DCMP_DEAMINASES_1"/>
    <property type="match status" value="1"/>
</dbReference>
<evidence type="ECO:0000256" key="1">
    <source>
        <dbReference type="ARBA" id="ARBA00022723"/>
    </source>
</evidence>
<dbReference type="InterPro" id="IPR016193">
    <property type="entry name" value="Cytidine_deaminase-like"/>
</dbReference>
<dbReference type="CDD" id="cd01285">
    <property type="entry name" value="nucleoside_deaminase"/>
    <property type="match status" value="1"/>
</dbReference>
<dbReference type="Pfam" id="PF00383">
    <property type="entry name" value="dCMP_cyt_deam_1"/>
    <property type="match status" value="1"/>
</dbReference>
<dbReference type="InterPro" id="IPR002125">
    <property type="entry name" value="CMP_dCMP_dom"/>
</dbReference>
<keyword evidence="2" id="KW-0862">Zinc</keyword>
<evidence type="ECO:0000256" key="2">
    <source>
        <dbReference type="ARBA" id="ARBA00022833"/>
    </source>
</evidence>
<dbReference type="Gene3D" id="3.40.140.10">
    <property type="entry name" value="Cytidine Deaminase, domain 2"/>
    <property type="match status" value="1"/>
</dbReference>
<evidence type="ECO:0000259" key="3">
    <source>
        <dbReference type="PROSITE" id="PS51747"/>
    </source>
</evidence>
<feature type="domain" description="CMP/dCMP-type deaminase" evidence="3">
    <location>
        <begin position="48"/>
        <end position="176"/>
    </location>
</feature>